<proteinExistence type="predicted"/>
<keyword evidence="2" id="KW-1185">Reference proteome</keyword>
<organism evidence="1 2">
    <name type="scientific">Botryobasidium botryosum (strain FD-172 SS1)</name>
    <dbReference type="NCBI Taxonomy" id="930990"/>
    <lineage>
        <taxon>Eukaryota</taxon>
        <taxon>Fungi</taxon>
        <taxon>Dikarya</taxon>
        <taxon>Basidiomycota</taxon>
        <taxon>Agaricomycotina</taxon>
        <taxon>Agaricomycetes</taxon>
        <taxon>Cantharellales</taxon>
        <taxon>Botryobasidiaceae</taxon>
        <taxon>Botryobasidium</taxon>
    </lineage>
</organism>
<name>A0A067M4Y4_BOTB1</name>
<reference evidence="2" key="1">
    <citation type="journal article" date="2014" name="Proc. Natl. Acad. Sci. U.S.A.">
        <title>Extensive sampling of basidiomycete genomes demonstrates inadequacy of the white-rot/brown-rot paradigm for wood decay fungi.</title>
        <authorList>
            <person name="Riley R."/>
            <person name="Salamov A.A."/>
            <person name="Brown D.W."/>
            <person name="Nagy L.G."/>
            <person name="Floudas D."/>
            <person name="Held B.W."/>
            <person name="Levasseur A."/>
            <person name="Lombard V."/>
            <person name="Morin E."/>
            <person name="Otillar R."/>
            <person name="Lindquist E.A."/>
            <person name="Sun H."/>
            <person name="LaButti K.M."/>
            <person name="Schmutz J."/>
            <person name="Jabbour D."/>
            <person name="Luo H."/>
            <person name="Baker S.E."/>
            <person name="Pisabarro A.G."/>
            <person name="Walton J.D."/>
            <person name="Blanchette R.A."/>
            <person name="Henrissat B."/>
            <person name="Martin F."/>
            <person name="Cullen D."/>
            <person name="Hibbett D.S."/>
            <person name="Grigoriev I.V."/>
        </authorList>
    </citation>
    <scope>NUCLEOTIDE SEQUENCE [LARGE SCALE GENOMIC DNA]</scope>
    <source>
        <strain evidence="2">FD-172 SS1</strain>
    </source>
</reference>
<dbReference type="HOGENOM" id="CLU_1562626_0_0_1"/>
<sequence length="171" mass="19458">MYLLEHHPDAPISVPHHLPSWDDALAWTVMVCHATVDFVEACFNDHPFLTSSVLFLLGTWPQLIGLPKVAGRQAYRRIRRIIVLADRGVREGAAATGHGREGLATFMSRNASYGSTDMRDFETLDRIERPQLDWRRMRMVDVVRAVLWTVGMIHLWKGIIDYSGGLLGHHF</sequence>
<dbReference type="AlphaFoldDB" id="A0A067M4Y4"/>
<dbReference type="EMBL" id="KL198119">
    <property type="protein sequence ID" value="KDQ06922.1"/>
    <property type="molecule type" value="Genomic_DNA"/>
</dbReference>
<dbReference type="InParanoid" id="A0A067M4Y4"/>
<dbReference type="Proteomes" id="UP000027195">
    <property type="component" value="Unassembled WGS sequence"/>
</dbReference>
<accession>A0A067M4Y4</accession>
<evidence type="ECO:0000313" key="1">
    <source>
        <dbReference type="EMBL" id="KDQ06922.1"/>
    </source>
</evidence>
<gene>
    <name evidence="1" type="ORF">BOTBODRAFT_39230</name>
</gene>
<evidence type="ECO:0000313" key="2">
    <source>
        <dbReference type="Proteomes" id="UP000027195"/>
    </source>
</evidence>
<protein>
    <submittedName>
        <fullName evidence="1">Uncharacterized protein</fullName>
    </submittedName>
</protein>